<sequence>MGWRIEEVPDRRQGLSGFSTMGECPAPSIMTIFAPGTLSKSLALAGEISASSVPNRTRSGGTGSMAASRAGVPCSVT</sequence>
<reference evidence="2 3" key="1">
    <citation type="journal article" date="2016" name="Environ. Microbiol.">
        <title>New Methyloceanibacter diversity from North Sea sediments includes methanotroph containing solely the soluble methane monooxygenase.</title>
        <authorList>
            <person name="Vekeman B."/>
            <person name="Kerckhof F.M."/>
            <person name="Cremers G."/>
            <person name="de Vos P."/>
            <person name="Vandamme P."/>
            <person name="Boon N."/>
            <person name="Op den Camp H.J."/>
            <person name="Heylen K."/>
        </authorList>
    </citation>
    <scope>NUCLEOTIDE SEQUENCE [LARGE SCALE GENOMIC DNA]</scope>
    <source>
        <strain evidence="2 3">R-67175</strain>
    </source>
</reference>
<evidence type="ECO:0000313" key="2">
    <source>
        <dbReference type="EMBL" id="ODR96127.1"/>
    </source>
</evidence>
<comment type="caution">
    <text evidence="2">The sequence shown here is derived from an EMBL/GenBank/DDBJ whole genome shotgun (WGS) entry which is preliminary data.</text>
</comment>
<organism evidence="2 3">
    <name type="scientific">Methyloceanibacter superfactus</name>
    <dbReference type="NCBI Taxonomy" id="1774969"/>
    <lineage>
        <taxon>Bacteria</taxon>
        <taxon>Pseudomonadati</taxon>
        <taxon>Pseudomonadota</taxon>
        <taxon>Alphaproteobacteria</taxon>
        <taxon>Hyphomicrobiales</taxon>
        <taxon>Hyphomicrobiaceae</taxon>
        <taxon>Methyloceanibacter</taxon>
    </lineage>
</organism>
<evidence type="ECO:0000256" key="1">
    <source>
        <dbReference type="SAM" id="MobiDB-lite"/>
    </source>
</evidence>
<dbReference type="STRING" id="1774969.AUC69_15250"/>
<dbReference type="AlphaFoldDB" id="A0A1E3VRG1"/>
<accession>A0A1E3VRG1</accession>
<proteinExistence type="predicted"/>
<protein>
    <submittedName>
        <fullName evidence="2">Uncharacterized protein</fullName>
    </submittedName>
</protein>
<dbReference type="EMBL" id="LPWF01000030">
    <property type="protein sequence ID" value="ODR96127.1"/>
    <property type="molecule type" value="Genomic_DNA"/>
</dbReference>
<name>A0A1E3VRG1_9HYPH</name>
<gene>
    <name evidence="2" type="ORF">AUC69_15250</name>
</gene>
<keyword evidence="3" id="KW-1185">Reference proteome</keyword>
<dbReference type="Proteomes" id="UP000094472">
    <property type="component" value="Unassembled WGS sequence"/>
</dbReference>
<evidence type="ECO:0000313" key="3">
    <source>
        <dbReference type="Proteomes" id="UP000094472"/>
    </source>
</evidence>
<feature type="region of interest" description="Disordered" evidence="1">
    <location>
        <begin position="51"/>
        <end position="77"/>
    </location>
</feature>